<feature type="signal peptide" evidence="1">
    <location>
        <begin position="1"/>
        <end position="16"/>
    </location>
</feature>
<evidence type="ECO:0000313" key="3">
    <source>
        <dbReference type="EMBL" id="WWC73011.1"/>
    </source>
</evidence>
<organism evidence="2">
    <name type="scientific">Kwoniella pini CBS 10737</name>
    <dbReference type="NCBI Taxonomy" id="1296096"/>
    <lineage>
        <taxon>Eukaryota</taxon>
        <taxon>Fungi</taxon>
        <taxon>Dikarya</taxon>
        <taxon>Basidiomycota</taxon>
        <taxon>Agaricomycotina</taxon>
        <taxon>Tremellomycetes</taxon>
        <taxon>Tremellales</taxon>
        <taxon>Cryptococcaceae</taxon>
        <taxon>Kwoniella</taxon>
    </lineage>
</organism>
<reference evidence="2" key="3">
    <citation type="submission" date="2016-07" db="EMBL/GenBank/DDBJ databases">
        <title>Evolution of pathogenesis and genome organization in the Tremellales.</title>
        <authorList>
            <person name="Cuomo C."/>
            <person name="Litvintseva A."/>
            <person name="Heitman J."/>
            <person name="Chen Y."/>
            <person name="Sun S."/>
            <person name="Springer D."/>
            <person name="Dromer F."/>
            <person name="Young S."/>
            <person name="Zeng Q."/>
            <person name="Chapman S."/>
            <person name="Gujja S."/>
            <person name="Saif S."/>
            <person name="Birren B."/>
        </authorList>
    </citation>
    <scope>NUCLEOTIDE SEQUENCE</scope>
    <source>
        <strain evidence="2">CBS 10737</strain>
    </source>
</reference>
<dbReference type="Proteomes" id="UP000094020">
    <property type="component" value="Chromosome 10"/>
</dbReference>
<reference evidence="3" key="2">
    <citation type="submission" date="2013-07" db="EMBL/GenBank/DDBJ databases">
        <authorList>
            <consortium name="The Broad Institute Genome Sequencing Platform"/>
            <person name="Cuomo C."/>
            <person name="Litvintseva A."/>
            <person name="Chen Y."/>
            <person name="Heitman J."/>
            <person name="Sun S."/>
            <person name="Springer D."/>
            <person name="Dromer F."/>
            <person name="Young S.K."/>
            <person name="Zeng Q."/>
            <person name="Gargeya S."/>
            <person name="Fitzgerald M."/>
            <person name="Abouelleil A."/>
            <person name="Alvarado L."/>
            <person name="Berlin A.M."/>
            <person name="Chapman S.B."/>
            <person name="Dewar J."/>
            <person name="Goldberg J."/>
            <person name="Griggs A."/>
            <person name="Gujja S."/>
            <person name="Hansen M."/>
            <person name="Howarth C."/>
            <person name="Imamovic A."/>
            <person name="Larimer J."/>
            <person name="McCowan C."/>
            <person name="Murphy C."/>
            <person name="Pearson M."/>
            <person name="Priest M."/>
            <person name="Roberts A."/>
            <person name="Saif S."/>
            <person name="Shea T."/>
            <person name="Sykes S."/>
            <person name="Wortman J."/>
            <person name="Nusbaum C."/>
            <person name="Birren B."/>
        </authorList>
    </citation>
    <scope>NUCLEOTIDE SEQUENCE</scope>
    <source>
        <strain evidence="3">CBS 10737</strain>
    </source>
</reference>
<accession>A0A1B9HZP5</accession>
<reference evidence="2" key="1">
    <citation type="submission" date="2013-07" db="EMBL/GenBank/DDBJ databases">
        <title>The Genome Sequence of Cryptococcus pinus CBS10737.</title>
        <authorList>
            <consortium name="The Broad Institute Genome Sequencing Platform"/>
            <person name="Cuomo C."/>
            <person name="Litvintseva A."/>
            <person name="Chen Y."/>
            <person name="Heitman J."/>
            <person name="Sun S."/>
            <person name="Springer D."/>
            <person name="Dromer F."/>
            <person name="Young S.K."/>
            <person name="Zeng Q."/>
            <person name="Gargeya S."/>
            <person name="Fitzgerald M."/>
            <person name="Abouelleil A."/>
            <person name="Alvarado L."/>
            <person name="Berlin A.M."/>
            <person name="Chapman S.B."/>
            <person name="Dewar J."/>
            <person name="Goldberg J."/>
            <person name="Griggs A."/>
            <person name="Gujja S."/>
            <person name="Hansen M."/>
            <person name="Howarth C."/>
            <person name="Imamovic A."/>
            <person name="Larimer J."/>
            <person name="McCowan C."/>
            <person name="Murphy C."/>
            <person name="Pearson M."/>
            <person name="Priest M."/>
            <person name="Roberts A."/>
            <person name="Saif S."/>
            <person name="Shea T."/>
            <person name="Sykes S."/>
            <person name="Wortman J."/>
            <person name="Nusbaum C."/>
            <person name="Birren B."/>
        </authorList>
    </citation>
    <scope>NUCLEOTIDE SEQUENCE [LARGE SCALE GENOMIC DNA]</scope>
    <source>
        <strain evidence="2">CBS 10737</strain>
    </source>
</reference>
<sequence length="139" mass="15432">MIAFWSLLLIPLFAYAAPLVKKVDQVAFTGYRPEYYVEIAGYNIGWTGGSGNYTFTGILSYPGQNITNETVIFDNKAIKSYIYHFADINSYPFNSSFQFRIEDAADFSLFAESPTLPIVSKEEAYGTTSATADSPAQTE</sequence>
<feature type="chain" id="PRO_5008628252" evidence="1">
    <location>
        <begin position="17"/>
        <end position="139"/>
    </location>
</feature>
<keyword evidence="4" id="KW-1185">Reference proteome</keyword>
<dbReference type="EMBL" id="CP144528">
    <property type="protein sequence ID" value="WWC73011.1"/>
    <property type="molecule type" value="Genomic_DNA"/>
</dbReference>
<dbReference type="RefSeq" id="XP_019009920.1">
    <property type="nucleotide sequence ID" value="XM_019157202.1"/>
</dbReference>
<dbReference type="EMBL" id="KI894013">
    <property type="protein sequence ID" value="OCF48701.1"/>
    <property type="molecule type" value="Genomic_DNA"/>
</dbReference>
<dbReference type="KEGG" id="kpin:30173850"/>
<dbReference type="AlphaFoldDB" id="A0A1B9HZP5"/>
<evidence type="ECO:0000313" key="2">
    <source>
        <dbReference type="EMBL" id="OCF48701.1"/>
    </source>
</evidence>
<protein>
    <submittedName>
        <fullName evidence="2">Uncharacterized protein</fullName>
    </submittedName>
</protein>
<dbReference type="OrthoDB" id="2560204at2759"/>
<name>A0A1B9HZP5_9TREE</name>
<evidence type="ECO:0000313" key="4">
    <source>
        <dbReference type="Proteomes" id="UP000094020"/>
    </source>
</evidence>
<proteinExistence type="predicted"/>
<evidence type="ECO:0000256" key="1">
    <source>
        <dbReference type="SAM" id="SignalP"/>
    </source>
</evidence>
<dbReference type="GeneID" id="30173850"/>
<reference evidence="3" key="4">
    <citation type="submission" date="2024-02" db="EMBL/GenBank/DDBJ databases">
        <title>Comparative genomics of Cryptococcus and Kwoniella reveals pathogenesis evolution and contrasting modes of karyotype evolution via chromosome fusion or intercentromeric recombination.</title>
        <authorList>
            <person name="Coelho M.A."/>
            <person name="David-Palma M."/>
            <person name="Shea T."/>
            <person name="Bowers K."/>
            <person name="McGinley-Smith S."/>
            <person name="Mohammad A.W."/>
            <person name="Gnirke A."/>
            <person name="Yurkov A.M."/>
            <person name="Nowrousian M."/>
            <person name="Sun S."/>
            <person name="Cuomo C.A."/>
            <person name="Heitman J."/>
        </authorList>
    </citation>
    <scope>NUCLEOTIDE SEQUENCE</scope>
    <source>
        <strain evidence="3">CBS 10737</strain>
    </source>
</reference>
<keyword evidence="1" id="KW-0732">Signal</keyword>
<gene>
    <name evidence="2" type="ORF">I206_05481</name>
    <name evidence="3" type="ORF">I206_106976</name>
</gene>